<keyword evidence="2" id="KW-1185">Reference proteome</keyword>
<proteinExistence type="predicted"/>
<comment type="caution">
    <text evidence="1">The sequence shown here is derived from an EMBL/GenBank/DDBJ whole genome shotgun (WGS) entry which is preliminary data.</text>
</comment>
<gene>
    <name evidence="1" type="ORF">CEV33_0884</name>
</gene>
<dbReference type="EMBL" id="NNRL01000158">
    <property type="protein sequence ID" value="OYR13160.1"/>
    <property type="molecule type" value="Genomic_DNA"/>
</dbReference>
<dbReference type="AlphaFoldDB" id="A0A256FEJ3"/>
<evidence type="ECO:0000313" key="2">
    <source>
        <dbReference type="Proteomes" id="UP000216478"/>
    </source>
</evidence>
<organism evidence="1 2">
    <name type="scientific">Brucella grignonensis</name>
    <dbReference type="NCBI Taxonomy" id="94627"/>
    <lineage>
        <taxon>Bacteria</taxon>
        <taxon>Pseudomonadati</taxon>
        <taxon>Pseudomonadota</taxon>
        <taxon>Alphaproteobacteria</taxon>
        <taxon>Hyphomicrobiales</taxon>
        <taxon>Brucellaceae</taxon>
        <taxon>Brucella/Ochrobactrum group</taxon>
        <taxon>Brucella</taxon>
    </lineage>
</organism>
<reference evidence="1 2" key="1">
    <citation type="submission" date="2017-07" db="EMBL/GenBank/DDBJ databases">
        <title>Phylogenetic study on the rhizospheric bacterium Ochrobactrum sp. A44.</title>
        <authorList>
            <person name="Krzyzanowska D.M."/>
            <person name="Ossowicki A."/>
            <person name="Rajewska M."/>
            <person name="Maciag T."/>
            <person name="Kaczynski Z."/>
            <person name="Czerwicka M."/>
            <person name="Jafra S."/>
        </authorList>
    </citation>
    <scope>NUCLEOTIDE SEQUENCE [LARGE SCALE GENOMIC DNA]</scope>
    <source>
        <strain evidence="1 2">OgA9a</strain>
    </source>
</reference>
<evidence type="ECO:0000313" key="1">
    <source>
        <dbReference type="EMBL" id="OYR13160.1"/>
    </source>
</evidence>
<protein>
    <submittedName>
        <fullName evidence="1">Uncharacterized protein</fullName>
    </submittedName>
</protein>
<accession>A0A256FEJ3</accession>
<dbReference type="Proteomes" id="UP000216478">
    <property type="component" value="Unassembled WGS sequence"/>
</dbReference>
<sequence>MAGLKFFGNMILPQFAARLDLARNNTVREDAADADGYGFAGNVTGALIHDFIDNLFATSRRGLSALST</sequence>
<name>A0A256FEJ3_9HYPH</name>